<dbReference type="PIRSF" id="PIRSF006356">
    <property type="entry name" value="Arg_deiminase"/>
    <property type="match status" value="1"/>
</dbReference>
<reference evidence="5 6" key="1">
    <citation type="submission" date="2017-03" db="EMBL/GenBank/DDBJ databases">
        <authorList>
            <person name="Afonso C.L."/>
            <person name="Miller P.J."/>
            <person name="Scott M.A."/>
            <person name="Spackman E."/>
            <person name="Goraichik I."/>
            <person name="Dimitrov K.M."/>
            <person name="Suarez D.L."/>
            <person name="Swayne D.E."/>
        </authorList>
    </citation>
    <scope>NUCLEOTIDE SEQUENCE [LARGE SCALE GENOMIC DNA]</scope>
    <source>
        <strain evidence="5 6">CNRZ 918</strain>
    </source>
</reference>
<protein>
    <recommendedName>
        <fullName evidence="3">Arginine deiminase</fullName>
        <shortName evidence="3">ADI</shortName>
        <ecNumber evidence="3">3.5.3.6</ecNumber>
    </recommendedName>
    <alternativeName>
        <fullName evidence="3">Arginine dihydrolase</fullName>
        <shortName evidence="3">AD</shortName>
    </alternativeName>
</protein>
<dbReference type="EC" id="3.5.3.6" evidence="3"/>
<comment type="similarity">
    <text evidence="1 3">Belongs to the arginine deiminase family.</text>
</comment>
<dbReference type="Gene3D" id="1.10.3930.10">
    <property type="entry name" value="Arginine deiminase"/>
    <property type="match status" value="1"/>
</dbReference>
<dbReference type="HAMAP" id="MF_00242">
    <property type="entry name" value="Arg_deiminase"/>
    <property type="match status" value="1"/>
</dbReference>
<dbReference type="GO" id="GO:0016990">
    <property type="term" value="F:arginine deiminase activity"/>
    <property type="evidence" value="ECO:0007669"/>
    <property type="project" value="UniProtKB-UniRule"/>
</dbReference>
<dbReference type="GO" id="GO:0005737">
    <property type="term" value="C:cytoplasm"/>
    <property type="evidence" value="ECO:0007669"/>
    <property type="project" value="UniProtKB-SubCell"/>
</dbReference>
<dbReference type="PANTHER" id="PTHR47271">
    <property type="entry name" value="ARGININE DEIMINASE"/>
    <property type="match status" value="1"/>
</dbReference>
<evidence type="ECO:0000256" key="1">
    <source>
        <dbReference type="ARBA" id="ARBA00010206"/>
    </source>
</evidence>
<dbReference type="PANTHER" id="PTHR47271:SF2">
    <property type="entry name" value="ARGININE DEIMINASE"/>
    <property type="match status" value="1"/>
</dbReference>
<gene>
    <name evidence="3" type="primary">arcA</name>
    <name evidence="5" type="ORF">BANT918_02419</name>
</gene>
<comment type="catalytic activity">
    <reaction evidence="3">
        <text>L-arginine + H2O = L-citrulline + NH4(+)</text>
        <dbReference type="Rhea" id="RHEA:19597"/>
        <dbReference type="ChEBI" id="CHEBI:15377"/>
        <dbReference type="ChEBI" id="CHEBI:28938"/>
        <dbReference type="ChEBI" id="CHEBI:32682"/>
        <dbReference type="ChEBI" id="CHEBI:57743"/>
        <dbReference type="EC" id="3.5.3.6"/>
    </reaction>
</comment>
<name>A0A2H1KJD7_9MICO</name>
<dbReference type="EMBL" id="FXZD01000008">
    <property type="protein sequence ID" value="SMX99352.1"/>
    <property type="molecule type" value="Genomic_DNA"/>
</dbReference>
<keyword evidence="3" id="KW-0963">Cytoplasm</keyword>
<dbReference type="NCBIfam" id="NF002381">
    <property type="entry name" value="PRK01388.1"/>
    <property type="match status" value="1"/>
</dbReference>
<dbReference type="AlphaFoldDB" id="A0A2H1KJD7"/>
<dbReference type="OrthoDB" id="9807502at2"/>
<dbReference type="RefSeq" id="WP_101620486.1">
    <property type="nucleotide sequence ID" value="NZ_FXZD01000008.1"/>
</dbReference>
<dbReference type="InterPro" id="IPR003876">
    <property type="entry name" value="Arg_deiminase"/>
</dbReference>
<evidence type="ECO:0000256" key="2">
    <source>
        <dbReference type="ARBA" id="ARBA00022801"/>
    </source>
</evidence>
<evidence type="ECO:0000256" key="4">
    <source>
        <dbReference type="PIRSR" id="PIRSR006356-1"/>
    </source>
</evidence>
<dbReference type="Proteomes" id="UP000234433">
    <property type="component" value="Unassembled WGS sequence"/>
</dbReference>
<sequence>MPFHVDSEVGKLRKVLVHAPGLEHRRLTPTNAEDLLFDDVMWVKRAIAEHEEFCTVLRDHGIEVFDTEDLLAETLDIPEARRWVLGRVLDERHVGSYLARRRSEWAETAASREIADYLIGGVVKSDLTAGEGLTYFSSEHSDMLLPPLPNFIFQRDPSCWIYDGYTLNPMGARARRPETAFMQAIYRWHPMFADQDIPIWHGGVEEDWGRATIEGGDVMPIGNGAVMIGMGERTAAQAVTMVARELFKAGSARLVFAVMLPKSRHYMHLDTVMTLVDRDVVTTFPEVVEGARVWAIRPSDDPDVPVVEPFGGGVIKALEHALEVGEMRVVPTGGDPFESQREQWNDGNNLLALEPGVVVAYDRNDDTNARLRKAGIEVLEISGSEIGRGRGGPHCLSCPIERDAAY</sequence>
<dbReference type="GO" id="GO:0019546">
    <property type="term" value="P:L-arginine deiminase pathway"/>
    <property type="evidence" value="ECO:0007669"/>
    <property type="project" value="TreeGrafter"/>
</dbReference>
<proteinExistence type="inferred from homology"/>
<organism evidence="5 6">
    <name type="scientific">Brevibacterium antiquum CNRZ 918</name>
    <dbReference type="NCBI Taxonomy" id="1255637"/>
    <lineage>
        <taxon>Bacteria</taxon>
        <taxon>Bacillati</taxon>
        <taxon>Actinomycetota</taxon>
        <taxon>Actinomycetes</taxon>
        <taxon>Micrococcales</taxon>
        <taxon>Brevibacteriaceae</taxon>
        <taxon>Brevibacterium</taxon>
    </lineage>
</organism>
<accession>A0A2H1KJD7</accession>
<comment type="subcellular location">
    <subcellularLocation>
        <location evidence="3">Cytoplasm</location>
    </subcellularLocation>
</comment>
<feature type="active site" description="Amidino-cysteine intermediate" evidence="3 4">
    <location>
        <position position="395"/>
    </location>
</feature>
<dbReference type="UniPathway" id="UPA00254">
    <property type="reaction ID" value="UER00364"/>
</dbReference>
<dbReference type="PRINTS" id="PR01466">
    <property type="entry name" value="ARGDEIMINASE"/>
</dbReference>
<comment type="pathway">
    <text evidence="3">Amino-acid degradation; L-arginine degradation via ADI pathway; carbamoyl phosphate from L-arginine: step 1/2.</text>
</comment>
<evidence type="ECO:0000256" key="3">
    <source>
        <dbReference type="HAMAP-Rule" id="MF_00242"/>
    </source>
</evidence>
<keyword evidence="2 3" id="KW-0378">Hydrolase</keyword>
<keyword evidence="3" id="KW-0056">Arginine metabolism</keyword>
<dbReference type="SUPFAM" id="SSF55909">
    <property type="entry name" value="Pentein"/>
    <property type="match status" value="1"/>
</dbReference>
<dbReference type="Pfam" id="PF02274">
    <property type="entry name" value="ADI"/>
    <property type="match status" value="1"/>
</dbReference>
<dbReference type="Gene3D" id="3.75.10.10">
    <property type="entry name" value="L-arginine/glycine Amidinotransferase, Chain A"/>
    <property type="match status" value="1"/>
</dbReference>
<evidence type="ECO:0000313" key="5">
    <source>
        <dbReference type="EMBL" id="SMX99352.1"/>
    </source>
</evidence>
<evidence type="ECO:0000313" key="6">
    <source>
        <dbReference type="Proteomes" id="UP000234433"/>
    </source>
</evidence>